<organism evidence="1">
    <name type="scientific">marine sediment metagenome</name>
    <dbReference type="NCBI Taxonomy" id="412755"/>
    <lineage>
        <taxon>unclassified sequences</taxon>
        <taxon>metagenomes</taxon>
        <taxon>ecological metagenomes</taxon>
    </lineage>
</organism>
<proteinExistence type="predicted"/>
<gene>
    <name evidence="1" type="ORF">S12H4_27865</name>
</gene>
<comment type="caution">
    <text evidence="1">The sequence shown here is derived from an EMBL/GenBank/DDBJ whole genome shotgun (WGS) entry which is preliminary data.</text>
</comment>
<reference evidence="1" key="1">
    <citation type="journal article" date="2014" name="Front. Microbiol.">
        <title>High frequency of phylogenetically diverse reductive dehalogenase-homologous genes in deep subseafloor sedimentary metagenomes.</title>
        <authorList>
            <person name="Kawai M."/>
            <person name="Futagami T."/>
            <person name="Toyoda A."/>
            <person name="Takaki Y."/>
            <person name="Nishi S."/>
            <person name="Hori S."/>
            <person name="Arai W."/>
            <person name="Tsubouchi T."/>
            <person name="Morono Y."/>
            <person name="Uchiyama I."/>
            <person name="Ito T."/>
            <person name="Fujiyama A."/>
            <person name="Inagaki F."/>
            <person name="Takami H."/>
        </authorList>
    </citation>
    <scope>NUCLEOTIDE SEQUENCE</scope>
    <source>
        <strain evidence="1">Expedition CK06-06</strain>
    </source>
</reference>
<dbReference type="EMBL" id="BARW01015939">
    <property type="protein sequence ID" value="GAJ00556.1"/>
    <property type="molecule type" value="Genomic_DNA"/>
</dbReference>
<name>X1UKZ8_9ZZZZ</name>
<evidence type="ECO:0000313" key="1">
    <source>
        <dbReference type="EMBL" id="GAJ00556.1"/>
    </source>
</evidence>
<protein>
    <submittedName>
        <fullName evidence="1">Uncharacterized protein</fullName>
    </submittedName>
</protein>
<sequence>MQTHSIIPRTATATHPATTPRFLRDMPSLDIAFSFHVCARKVFRICICLAFILLREKDMTAMLPDEYILVALLQVAVILDDA</sequence>
<dbReference type="AlphaFoldDB" id="X1UKZ8"/>
<accession>X1UKZ8</accession>